<keyword evidence="1" id="KW-0812">Transmembrane</keyword>
<evidence type="ECO:0000259" key="2">
    <source>
        <dbReference type="Pfam" id="PF10328"/>
    </source>
</evidence>
<dbReference type="InterPro" id="IPR019430">
    <property type="entry name" value="7TM_GPCR_serpentine_rcpt_Srx"/>
</dbReference>
<feature type="domain" description="7TM GPCR serpentine receptor class x (Srx)" evidence="2">
    <location>
        <begin position="10"/>
        <end position="118"/>
    </location>
</feature>
<proteinExistence type="predicted"/>
<protein>
    <recommendedName>
        <fullName evidence="2">7TM GPCR serpentine receptor class x (Srx) domain-containing protein</fullName>
    </recommendedName>
</protein>
<keyword evidence="1" id="KW-1133">Transmembrane helix</keyword>
<dbReference type="PANTHER" id="PTHR31552:SF26">
    <property type="entry name" value="SERPENTINE RECEPTOR CLASS GAMMA-31"/>
    <property type="match status" value="1"/>
</dbReference>
<evidence type="ECO:0000313" key="4">
    <source>
        <dbReference type="Proteomes" id="UP000494206"/>
    </source>
</evidence>
<dbReference type="OrthoDB" id="5805259at2759"/>
<sequence length="186" mass="21178">MLVYYLGFVNQANVLLCSINRFTMLYFTKYYSKIWNYGFYPIVLVILISPIPHHLPLLLEPSYFVFSLVTGTYFTATTANESLISTVLMIFILVVVIFNIILNSLCWHRITTLKYGLDASKAKDPHHTSFFANFFYMIARYSNDLLTLSHPWILLAVSSAINCKDSNSSLQTNIIAKYVISGSAIC</sequence>
<dbReference type="Proteomes" id="UP000494206">
    <property type="component" value="Unassembled WGS sequence"/>
</dbReference>
<organism evidence="3 4">
    <name type="scientific">Caenorhabditis bovis</name>
    <dbReference type="NCBI Taxonomy" id="2654633"/>
    <lineage>
        <taxon>Eukaryota</taxon>
        <taxon>Metazoa</taxon>
        <taxon>Ecdysozoa</taxon>
        <taxon>Nematoda</taxon>
        <taxon>Chromadorea</taxon>
        <taxon>Rhabditida</taxon>
        <taxon>Rhabditina</taxon>
        <taxon>Rhabditomorpha</taxon>
        <taxon>Rhabditoidea</taxon>
        <taxon>Rhabditidae</taxon>
        <taxon>Peloderinae</taxon>
        <taxon>Caenorhabditis</taxon>
    </lineage>
</organism>
<keyword evidence="1" id="KW-0472">Membrane</keyword>
<comment type="caution">
    <text evidence="3">The sequence shown here is derived from an EMBL/GenBank/DDBJ whole genome shotgun (WGS) entry which is preliminary data.</text>
</comment>
<name>A0A8S1DYZ5_9PELO</name>
<feature type="transmembrane region" description="Helical" evidence="1">
    <location>
        <begin position="82"/>
        <end position="102"/>
    </location>
</feature>
<dbReference type="AlphaFoldDB" id="A0A8S1DYZ5"/>
<accession>A0A8S1DYZ5</accession>
<evidence type="ECO:0000313" key="3">
    <source>
        <dbReference type="EMBL" id="CAB3396572.1"/>
    </source>
</evidence>
<dbReference type="Pfam" id="PF10328">
    <property type="entry name" value="7TM_GPCR_Srx"/>
    <property type="match status" value="1"/>
</dbReference>
<dbReference type="EMBL" id="CADEPM010000001">
    <property type="protein sequence ID" value="CAB3396572.1"/>
    <property type="molecule type" value="Genomic_DNA"/>
</dbReference>
<keyword evidence="4" id="KW-1185">Reference proteome</keyword>
<reference evidence="3 4" key="1">
    <citation type="submission" date="2020-04" db="EMBL/GenBank/DDBJ databases">
        <authorList>
            <person name="Laetsch R D."/>
            <person name="Stevens L."/>
            <person name="Kumar S."/>
            <person name="Blaxter L. M."/>
        </authorList>
    </citation>
    <scope>NUCLEOTIDE SEQUENCE [LARGE SCALE GENOMIC DNA]</scope>
</reference>
<dbReference type="PANTHER" id="PTHR31552">
    <property type="entry name" value="SERPENTINE RECEPTOR CLASS GAMMA"/>
    <property type="match status" value="1"/>
</dbReference>
<gene>
    <name evidence="3" type="ORF">CBOVIS_LOCUS103</name>
</gene>
<feature type="transmembrane region" description="Helical" evidence="1">
    <location>
        <begin position="34"/>
        <end position="51"/>
    </location>
</feature>
<evidence type="ECO:0000256" key="1">
    <source>
        <dbReference type="SAM" id="Phobius"/>
    </source>
</evidence>